<evidence type="ECO:0000313" key="1">
    <source>
        <dbReference type="EMBL" id="MFB9135582.1"/>
    </source>
</evidence>
<dbReference type="RefSeq" id="WP_390192686.1">
    <property type="nucleotide sequence ID" value="NZ_JBHMEP010000002.1"/>
</dbReference>
<proteinExistence type="predicted"/>
<gene>
    <name evidence="1" type="ORF">ACFFUV_11480</name>
</gene>
<protein>
    <recommendedName>
        <fullName evidence="3">Lipoprotein</fullName>
    </recommendedName>
</protein>
<keyword evidence="2" id="KW-1185">Reference proteome</keyword>
<name>A0ABV5HPA8_9VIBR</name>
<organism evidence="1 2">
    <name type="scientific">Vibrio olivae</name>
    <dbReference type="NCBI Taxonomy" id="1243002"/>
    <lineage>
        <taxon>Bacteria</taxon>
        <taxon>Pseudomonadati</taxon>
        <taxon>Pseudomonadota</taxon>
        <taxon>Gammaproteobacteria</taxon>
        <taxon>Vibrionales</taxon>
        <taxon>Vibrionaceae</taxon>
        <taxon>Vibrio</taxon>
    </lineage>
</organism>
<evidence type="ECO:0008006" key="3">
    <source>
        <dbReference type="Google" id="ProtNLM"/>
    </source>
</evidence>
<dbReference type="Proteomes" id="UP001589645">
    <property type="component" value="Unassembled WGS sequence"/>
</dbReference>
<evidence type="ECO:0000313" key="2">
    <source>
        <dbReference type="Proteomes" id="UP001589645"/>
    </source>
</evidence>
<dbReference type="EMBL" id="JBHMEP010000002">
    <property type="protein sequence ID" value="MFB9135582.1"/>
    <property type="molecule type" value="Genomic_DNA"/>
</dbReference>
<accession>A0ABV5HPA8</accession>
<dbReference type="PROSITE" id="PS51257">
    <property type="entry name" value="PROKAR_LIPOPROTEIN"/>
    <property type="match status" value="1"/>
</dbReference>
<reference evidence="1 2" key="1">
    <citation type="submission" date="2024-09" db="EMBL/GenBank/DDBJ databases">
        <authorList>
            <person name="Sun Q."/>
            <person name="Mori K."/>
        </authorList>
    </citation>
    <scope>NUCLEOTIDE SEQUENCE [LARGE SCALE GENOMIC DNA]</scope>
    <source>
        <strain evidence="1 2">CECT 8064</strain>
    </source>
</reference>
<comment type="caution">
    <text evidence="1">The sequence shown here is derived from an EMBL/GenBank/DDBJ whole genome shotgun (WGS) entry which is preliminary data.</text>
</comment>
<sequence>MKKIVQVYFSLFVLALVVGCAAIIPPHQQAGVEVGKLYKFSNPKLDTSLYVKFLPLAGKEKPVLFGTFDNNRVIKDLELGEEGVFTRPYFQVSDSGVVTFRYYSKEKTIEELVPLHPYFVSGGQYGDEAAVQYRLNFKYASIVD</sequence>